<dbReference type="InterPro" id="IPR040234">
    <property type="entry name" value="QC/QCL"/>
</dbReference>
<feature type="region of interest" description="Disordered" evidence="14">
    <location>
        <begin position="1"/>
        <end position="28"/>
    </location>
</feature>
<dbReference type="EC" id="2.3.2.5" evidence="4"/>
<dbReference type="SUPFAM" id="SSF53187">
    <property type="entry name" value="Zn-dependent exopeptidases"/>
    <property type="match status" value="1"/>
</dbReference>
<name>A0A8D0EW63_STROC</name>
<evidence type="ECO:0000259" key="15">
    <source>
        <dbReference type="Pfam" id="PF04389"/>
    </source>
</evidence>
<evidence type="ECO:0000256" key="11">
    <source>
        <dbReference type="ARBA" id="ARBA00023315"/>
    </source>
</evidence>
<keyword evidence="17" id="KW-1185">Reference proteome</keyword>
<dbReference type="Gene3D" id="3.40.630.10">
    <property type="entry name" value="Zn peptidases"/>
    <property type="match status" value="1"/>
</dbReference>
<evidence type="ECO:0000256" key="4">
    <source>
        <dbReference type="ARBA" id="ARBA00012012"/>
    </source>
</evidence>
<comment type="subcellular location">
    <subcellularLocation>
        <location evidence="2">Secreted</location>
    </subcellularLocation>
</comment>
<dbReference type="PANTHER" id="PTHR12283">
    <property type="entry name" value="GLUTAMINYL-PEPTIDE CYCLOTRANSFERASE"/>
    <property type="match status" value="1"/>
</dbReference>
<accession>A0A8D0EW63</accession>
<evidence type="ECO:0000256" key="13">
    <source>
        <dbReference type="ARBA" id="ARBA00042699"/>
    </source>
</evidence>
<comment type="catalytic activity">
    <reaction evidence="1">
        <text>N-terminal L-glutaminyl-[peptide] = N-terminal 5-oxo-L-prolyl-[peptide] + NH4(+)</text>
        <dbReference type="Rhea" id="RHEA:23652"/>
        <dbReference type="Rhea" id="RHEA-COMP:11736"/>
        <dbReference type="Rhea" id="RHEA-COMP:11846"/>
        <dbReference type="ChEBI" id="CHEBI:28938"/>
        <dbReference type="ChEBI" id="CHEBI:64722"/>
        <dbReference type="ChEBI" id="CHEBI:87215"/>
        <dbReference type="EC" id="2.3.2.5"/>
    </reaction>
</comment>
<evidence type="ECO:0000256" key="14">
    <source>
        <dbReference type="SAM" id="MobiDB-lite"/>
    </source>
</evidence>
<evidence type="ECO:0000256" key="6">
    <source>
        <dbReference type="ARBA" id="ARBA00022525"/>
    </source>
</evidence>
<dbReference type="Proteomes" id="UP000694551">
    <property type="component" value="Unplaced"/>
</dbReference>
<reference evidence="16" key="1">
    <citation type="submission" date="2025-08" db="UniProtKB">
        <authorList>
            <consortium name="Ensembl"/>
        </authorList>
    </citation>
    <scope>IDENTIFICATION</scope>
</reference>
<dbReference type="InterPro" id="IPR007484">
    <property type="entry name" value="Peptidase_M28"/>
</dbReference>
<keyword evidence="7" id="KW-0808">Transferase</keyword>
<dbReference type="GO" id="GO:0008270">
    <property type="term" value="F:zinc ion binding"/>
    <property type="evidence" value="ECO:0007669"/>
    <property type="project" value="TreeGrafter"/>
</dbReference>
<evidence type="ECO:0000313" key="16">
    <source>
        <dbReference type="Ensembl" id="ENSSOCP00000007605.1"/>
    </source>
</evidence>
<evidence type="ECO:0000256" key="7">
    <source>
        <dbReference type="ARBA" id="ARBA00022679"/>
    </source>
</evidence>
<protein>
    <recommendedName>
        <fullName evidence="5">Glutaminyl-peptide cyclotransferase</fullName>
        <ecNumber evidence="4">2.3.2.5</ecNumber>
    </recommendedName>
    <alternativeName>
        <fullName evidence="12">Glutaminyl cyclase</fullName>
    </alternativeName>
    <alternativeName>
        <fullName evidence="13">Glutaminyl-tRNA cyclotransferase</fullName>
    </alternativeName>
</protein>
<reference evidence="16" key="2">
    <citation type="submission" date="2025-09" db="UniProtKB">
        <authorList>
            <consortium name="Ensembl"/>
        </authorList>
    </citation>
    <scope>IDENTIFICATION</scope>
</reference>
<evidence type="ECO:0000256" key="1">
    <source>
        <dbReference type="ARBA" id="ARBA00000001"/>
    </source>
</evidence>
<dbReference type="CDD" id="cd03880">
    <property type="entry name" value="M28_QC_like"/>
    <property type="match status" value="1"/>
</dbReference>
<evidence type="ECO:0000256" key="8">
    <source>
        <dbReference type="ARBA" id="ARBA00022723"/>
    </source>
</evidence>
<dbReference type="PANTHER" id="PTHR12283:SF3">
    <property type="entry name" value="GLUTAMINYL-PEPTIDE CYCLOTRANSFERASE-LIKE PROTEIN"/>
    <property type="match status" value="1"/>
</dbReference>
<evidence type="ECO:0000256" key="10">
    <source>
        <dbReference type="ARBA" id="ARBA00023157"/>
    </source>
</evidence>
<evidence type="ECO:0000256" key="3">
    <source>
        <dbReference type="ARBA" id="ARBA00006014"/>
    </source>
</evidence>
<proteinExistence type="inferred from homology"/>
<dbReference type="Pfam" id="PF04389">
    <property type="entry name" value="Peptidase_M28"/>
    <property type="match status" value="1"/>
</dbReference>
<feature type="domain" description="Peptidase M28" evidence="15">
    <location>
        <begin position="139"/>
        <end position="367"/>
    </location>
</feature>
<keyword evidence="10" id="KW-1015">Disulfide bond</keyword>
<keyword evidence="9" id="KW-0862">Zinc</keyword>
<dbReference type="FunFam" id="3.40.630.10:FF:000029">
    <property type="entry name" value="Glutaminyl-peptide cyclotransferase"/>
    <property type="match status" value="1"/>
</dbReference>
<keyword evidence="11" id="KW-0012">Acyltransferase</keyword>
<sequence length="373" mass="40144">LAGPAPPAMRKGAGGSRRARSAGSPRSRRCHRPLLPFLALAAAAALLYVAWPGGERVTGPVSGERAGKGRSRWVLGREGPGKGVPGISLLSPGVLRPRGDPPTSPGHIVGCLGALGAAWHLELDAFEAVTPRGPVTFTNVVATVAPATPRRLVLACHYDTKVLPPGPGQRFFLGATDSAVPCAILLELAAALDQPLRRAKDRGTEVTLQLLFLDGEEAFGDWSVTDSLYGARHLAARMATTPHGPRGTQITAMSLLVLLDLLGARHPAIHSHFPRTHHWFLRLVAIEQQLRQLGLLHARPQDQPFFRLSPAPGPVEDDHVPFLQRGVPVLHLIPLPFPHVWHTLEDTEDNLHPPTVEDLGKILMAFVAEFLQL</sequence>
<evidence type="ECO:0000256" key="2">
    <source>
        <dbReference type="ARBA" id="ARBA00004613"/>
    </source>
</evidence>
<dbReference type="GO" id="GO:0005576">
    <property type="term" value="C:extracellular region"/>
    <property type="evidence" value="ECO:0007669"/>
    <property type="project" value="UniProtKB-SubCell"/>
</dbReference>
<evidence type="ECO:0000256" key="9">
    <source>
        <dbReference type="ARBA" id="ARBA00022833"/>
    </source>
</evidence>
<evidence type="ECO:0000256" key="5">
    <source>
        <dbReference type="ARBA" id="ARBA00016861"/>
    </source>
</evidence>
<dbReference type="GO" id="GO:0016603">
    <property type="term" value="F:glutaminyl-peptide cyclotransferase activity"/>
    <property type="evidence" value="ECO:0007669"/>
    <property type="project" value="UniProtKB-EC"/>
</dbReference>
<dbReference type="InterPro" id="IPR037457">
    <property type="entry name" value="M28_QC"/>
</dbReference>
<dbReference type="AlphaFoldDB" id="A0A8D0EW63"/>
<evidence type="ECO:0000313" key="17">
    <source>
        <dbReference type="Proteomes" id="UP000694551"/>
    </source>
</evidence>
<dbReference type="Ensembl" id="ENSSOCT00000007797.1">
    <property type="protein sequence ID" value="ENSSOCP00000007605.1"/>
    <property type="gene ID" value="ENSSOCG00000005776.1"/>
</dbReference>
<organism evidence="16 17">
    <name type="scientific">Strix occidentalis caurina</name>
    <name type="common">northern spotted owl</name>
    <dbReference type="NCBI Taxonomy" id="311401"/>
    <lineage>
        <taxon>Eukaryota</taxon>
        <taxon>Metazoa</taxon>
        <taxon>Chordata</taxon>
        <taxon>Craniata</taxon>
        <taxon>Vertebrata</taxon>
        <taxon>Euteleostomi</taxon>
        <taxon>Archelosauria</taxon>
        <taxon>Archosauria</taxon>
        <taxon>Dinosauria</taxon>
        <taxon>Saurischia</taxon>
        <taxon>Theropoda</taxon>
        <taxon>Coelurosauria</taxon>
        <taxon>Aves</taxon>
        <taxon>Neognathae</taxon>
        <taxon>Neoaves</taxon>
        <taxon>Telluraves</taxon>
        <taxon>Strigiformes</taxon>
        <taxon>Strigidae</taxon>
        <taxon>Strix</taxon>
    </lineage>
</organism>
<keyword evidence="8" id="KW-0479">Metal-binding</keyword>
<comment type="similarity">
    <text evidence="3">Belongs to the glutaminyl-peptide cyclotransferase family.</text>
</comment>
<evidence type="ECO:0000256" key="12">
    <source>
        <dbReference type="ARBA" id="ARBA00033159"/>
    </source>
</evidence>
<keyword evidence="6" id="KW-0964">Secreted</keyword>